<protein>
    <submittedName>
        <fullName evidence="8">Major facilitator superfamily protein</fullName>
    </submittedName>
</protein>
<feature type="transmembrane region" description="Helical" evidence="6">
    <location>
        <begin position="507"/>
        <end position="526"/>
    </location>
</feature>
<feature type="transmembrane region" description="Helical" evidence="6">
    <location>
        <begin position="285"/>
        <end position="304"/>
    </location>
</feature>
<dbReference type="InParanoid" id="A0A152A940"/>
<keyword evidence="9" id="KW-1185">Reference proteome</keyword>
<dbReference type="OrthoDB" id="433512at2759"/>
<comment type="caution">
    <text evidence="8">The sequence shown here is derived from an EMBL/GenBank/DDBJ whole genome shotgun (WGS) entry which is preliminary data.</text>
</comment>
<proteinExistence type="predicted"/>
<feature type="region of interest" description="Disordered" evidence="5">
    <location>
        <begin position="1"/>
        <end position="45"/>
    </location>
</feature>
<dbReference type="PROSITE" id="PS50850">
    <property type="entry name" value="MFS"/>
    <property type="match status" value="1"/>
</dbReference>
<evidence type="ECO:0000256" key="5">
    <source>
        <dbReference type="SAM" id="MobiDB-lite"/>
    </source>
</evidence>
<dbReference type="GO" id="GO:0046943">
    <property type="term" value="F:carboxylic acid transmembrane transporter activity"/>
    <property type="evidence" value="ECO:0007669"/>
    <property type="project" value="TreeGrafter"/>
</dbReference>
<dbReference type="AlphaFoldDB" id="A0A152A940"/>
<feature type="transmembrane region" description="Helical" evidence="6">
    <location>
        <begin position="157"/>
        <end position="178"/>
    </location>
</feature>
<evidence type="ECO:0000256" key="1">
    <source>
        <dbReference type="ARBA" id="ARBA00004141"/>
    </source>
</evidence>
<dbReference type="CDD" id="cd17364">
    <property type="entry name" value="MFS_PhT"/>
    <property type="match status" value="1"/>
</dbReference>
<dbReference type="Gene3D" id="1.20.1250.20">
    <property type="entry name" value="MFS general substrate transporter like domains"/>
    <property type="match status" value="1"/>
</dbReference>
<dbReference type="STRING" id="361077.A0A152A940"/>
<dbReference type="FunCoup" id="A0A152A940">
    <property type="interactions" value="34"/>
</dbReference>
<evidence type="ECO:0000256" key="4">
    <source>
        <dbReference type="ARBA" id="ARBA00023136"/>
    </source>
</evidence>
<feature type="compositionally biased region" description="Polar residues" evidence="5">
    <location>
        <begin position="26"/>
        <end position="35"/>
    </location>
</feature>
<dbReference type="GO" id="GO:0005886">
    <property type="term" value="C:plasma membrane"/>
    <property type="evidence" value="ECO:0007669"/>
    <property type="project" value="TreeGrafter"/>
</dbReference>
<dbReference type="OMA" id="QIGFAGK"/>
<dbReference type="InterPro" id="IPR005829">
    <property type="entry name" value="Sugar_transporter_CS"/>
</dbReference>
<evidence type="ECO:0000313" key="9">
    <source>
        <dbReference type="Proteomes" id="UP000076078"/>
    </source>
</evidence>
<feature type="transmembrane region" description="Helical" evidence="6">
    <location>
        <begin position="416"/>
        <end position="435"/>
    </location>
</feature>
<feature type="transmembrane region" description="Helical" evidence="6">
    <location>
        <begin position="441"/>
        <end position="463"/>
    </location>
</feature>
<keyword evidence="2 6" id="KW-0812">Transmembrane</keyword>
<dbReference type="InterPro" id="IPR011701">
    <property type="entry name" value="MFS"/>
</dbReference>
<feature type="compositionally biased region" description="Basic and acidic residues" evidence="5">
    <location>
        <begin position="67"/>
        <end position="87"/>
    </location>
</feature>
<gene>
    <name evidence="8" type="ORF">DLAC_00208</name>
</gene>
<dbReference type="InterPro" id="IPR036259">
    <property type="entry name" value="MFS_trans_sf"/>
</dbReference>
<evidence type="ECO:0000256" key="3">
    <source>
        <dbReference type="ARBA" id="ARBA00022989"/>
    </source>
</evidence>
<name>A0A152A940_TIELA</name>
<dbReference type="InterPro" id="IPR020846">
    <property type="entry name" value="MFS_dom"/>
</dbReference>
<keyword evidence="4 6" id="KW-0472">Membrane</keyword>
<dbReference type="PROSITE" id="PS00216">
    <property type="entry name" value="SUGAR_TRANSPORT_1"/>
    <property type="match status" value="1"/>
</dbReference>
<dbReference type="PANTHER" id="PTHR23508:SF10">
    <property type="entry name" value="CARBOXYLIC ACID TRANSPORTER PROTEIN HOMOLOG"/>
    <property type="match status" value="1"/>
</dbReference>
<dbReference type="Pfam" id="PF07690">
    <property type="entry name" value="MFS_1"/>
    <property type="match status" value="1"/>
</dbReference>
<sequence>MDKTLHKIRVPLSLSSSDDEMDQSNEEVNNLISNRDTIEDEDDDDDLVYMKSPNPSLVIINEQSHLTDHNHNNHNNNNHDDDNDKQLHNNNNEDNLDSVELLMYVQPNIIKDGFIANAKRVLVAGTGFLCDAYDLFVINLVLVILKTQYKENSGSSSIVSTGALWGAVLGQLVFGFVADRVGRRIGFIITLSFIIVGAFGSCASFNISSGFNIYVMLAIWRSILGFGIGGEYPLSATISSETSVNDTKRGSQVASVFSMQGIGIILSPIVVIILLTICGASHIDLVWRLALAFGGIPGLIMIYFRLKMKETQSFTRNASIKKRDMFLLIIRKYGKTLLGTAGGWLIFDITFYANGLFNATIVSMIGFGSGPNSTDYEKIFNTTQISIYLALLGLPGYFVGVLLIDRIGRKKLQMGGFLLLSLTYLIMGLTFNHLVKVKWLFIILYGLSFFFGNAGPNTTTFVLPSESFPTKVRATCHGISAACGKIGAVIGGAAISPFFHAFGLGKTLIVCSSIAFVGFLLTFFIVQETMGKPIQEDELSIDDDTIGANNNNTIELTPI</sequence>
<feature type="transmembrane region" description="Helical" evidence="6">
    <location>
        <begin position="213"/>
        <end position="232"/>
    </location>
</feature>
<organism evidence="8 9">
    <name type="scientific">Tieghemostelium lacteum</name>
    <name type="common">Slime mold</name>
    <name type="synonym">Dictyostelium lacteum</name>
    <dbReference type="NCBI Taxonomy" id="361077"/>
    <lineage>
        <taxon>Eukaryota</taxon>
        <taxon>Amoebozoa</taxon>
        <taxon>Evosea</taxon>
        <taxon>Eumycetozoa</taxon>
        <taxon>Dictyostelia</taxon>
        <taxon>Dictyosteliales</taxon>
        <taxon>Raperosteliaceae</taxon>
        <taxon>Tieghemostelium</taxon>
    </lineage>
</organism>
<feature type="transmembrane region" description="Helical" evidence="6">
    <location>
        <begin position="385"/>
        <end position="404"/>
    </location>
</feature>
<dbReference type="Proteomes" id="UP000076078">
    <property type="component" value="Unassembled WGS sequence"/>
</dbReference>
<reference evidence="8 9" key="1">
    <citation type="submission" date="2015-12" db="EMBL/GenBank/DDBJ databases">
        <title>Dictyostelia acquired genes for synthesis and detection of signals that induce cell-type specialization by lateral gene transfer from prokaryotes.</title>
        <authorList>
            <person name="Gloeckner G."/>
            <person name="Schaap P."/>
        </authorList>
    </citation>
    <scope>NUCLEOTIDE SEQUENCE [LARGE SCALE GENOMIC DNA]</scope>
    <source>
        <strain evidence="8 9">TK</strain>
    </source>
</reference>
<feature type="transmembrane region" description="Helical" evidence="6">
    <location>
        <begin position="121"/>
        <end position="145"/>
    </location>
</feature>
<feature type="transmembrane region" description="Helical" evidence="6">
    <location>
        <begin position="253"/>
        <end position="279"/>
    </location>
</feature>
<keyword evidence="3 6" id="KW-1133">Transmembrane helix</keyword>
<dbReference type="SUPFAM" id="SSF103473">
    <property type="entry name" value="MFS general substrate transporter"/>
    <property type="match status" value="1"/>
</dbReference>
<dbReference type="EMBL" id="LODT01000001">
    <property type="protein sequence ID" value="KYR02743.1"/>
    <property type="molecule type" value="Genomic_DNA"/>
</dbReference>
<evidence type="ECO:0000313" key="8">
    <source>
        <dbReference type="EMBL" id="KYR02743.1"/>
    </source>
</evidence>
<feature type="region of interest" description="Disordered" evidence="5">
    <location>
        <begin position="67"/>
        <end position="92"/>
    </location>
</feature>
<feature type="transmembrane region" description="Helical" evidence="6">
    <location>
        <begin position="185"/>
        <end position="207"/>
    </location>
</feature>
<comment type="subcellular location">
    <subcellularLocation>
        <location evidence="1">Membrane</location>
        <topology evidence="1">Multi-pass membrane protein</topology>
    </subcellularLocation>
</comment>
<feature type="transmembrane region" description="Helical" evidence="6">
    <location>
        <begin position="325"/>
        <end position="347"/>
    </location>
</feature>
<dbReference type="PANTHER" id="PTHR23508">
    <property type="entry name" value="CARBOXYLIC ACID TRANSPORTER PROTEIN HOMOLOG"/>
    <property type="match status" value="1"/>
</dbReference>
<dbReference type="PROSITE" id="PS00217">
    <property type="entry name" value="SUGAR_TRANSPORT_2"/>
    <property type="match status" value="1"/>
</dbReference>
<feature type="domain" description="Major facilitator superfamily (MFS) profile" evidence="7">
    <location>
        <begin position="120"/>
        <end position="530"/>
    </location>
</feature>
<feature type="transmembrane region" description="Helical" evidence="6">
    <location>
        <begin position="475"/>
        <end position="495"/>
    </location>
</feature>
<evidence type="ECO:0000256" key="6">
    <source>
        <dbReference type="SAM" id="Phobius"/>
    </source>
</evidence>
<evidence type="ECO:0000256" key="2">
    <source>
        <dbReference type="ARBA" id="ARBA00022692"/>
    </source>
</evidence>
<evidence type="ECO:0000259" key="7">
    <source>
        <dbReference type="PROSITE" id="PS50850"/>
    </source>
</evidence>
<accession>A0A152A940</accession>